<reference evidence="2 3" key="1">
    <citation type="journal article" date="2019" name="Sci. Rep.">
        <title>Extended insight into the Mycobacterium chelonae-abscessus complex through whole genome sequencing of Mycobacterium salmoniphilum outbreak and Mycobacterium salmoniphilum-like strains.</title>
        <authorList>
            <person name="Behra P.R.K."/>
            <person name="Das S."/>
            <person name="Pettersson B.M.F."/>
            <person name="Shirreff L."/>
            <person name="DuCote T."/>
            <person name="Jacobsson K.G."/>
            <person name="Ennis D.G."/>
            <person name="Kirsebom L.A."/>
        </authorList>
    </citation>
    <scope>NUCLEOTIDE SEQUENCE [LARGE SCALE GENOMIC DNA]</scope>
    <source>
        <strain evidence="2 3">DE 4585</strain>
    </source>
</reference>
<feature type="signal peptide" evidence="1">
    <location>
        <begin position="1"/>
        <end position="27"/>
    </location>
</feature>
<dbReference type="Proteomes" id="UP000295117">
    <property type="component" value="Unassembled WGS sequence"/>
</dbReference>
<dbReference type="AlphaFoldDB" id="A0A4R8S0R9"/>
<name>A0A4R8S0R9_9MYCO</name>
<sequence precursor="true">MKSKLSIAVTLASALMLSGCGTSFREAMEKVNPPSPQCMREAFYTSNVTDQASFVDRAQNVFVGKVKKEAGQHIEKRDIYTLFKVEVVKNIKGNLSGEVNVAQVGGRVDGRECLQNSDPLLSTDSVYVFVTKHSPNIDMHFIAASGYGDIPLTGEEAVAVANNGTDPEAIAEIKDALKSPPPAK</sequence>
<evidence type="ECO:0008006" key="4">
    <source>
        <dbReference type="Google" id="ProtNLM"/>
    </source>
</evidence>
<comment type="caution">
    <text evidence="2">The sequence shown here is derived from an EMBL/GenBank/DDBJ whole genome shotgun (WGS) entry which is preliminary data.</text>
</comment>
<accession>A0A4R8S0R9</accession>
<evidence type="ECO:0000313" key="2">
    <source>
        <dbReference type="EMBL" id="TDZ82786.1"/>
    </source>
</evidence>
<feature type="chain" id="PRO_5039453055" description="Lipoprotein" evidence="1">
    <location>
        <begin position="28"/>
        <end position="184"/>
    </location>
</feature>
<dbReference type="PROSITE" id="PS51257">
    <property type="entry name" value="PROKAR_LIPOPROTEIN"/>
    <property type="match status" value="1"/>
</dbReference>
<keyword evidence="1" id="KW-0732">Signal</keyword>
<dbReference type="RefSeq" id="WP_134065678.1">
    <property type="nucleotide sequence ID" value="NZ_PECG01000009.1"/>
</dbReference>
<dbReference type="EMBL" id="PECH01000006">
    <property type="protein sequence ID" value="TDZ82786.1"/>
    <property type="molecule type" value="Genomic_DNA"/>
</dbReference>
<protein>
    <recommendedName>
        <fullName evidence="4">Lipoprotein</fullName>
    </recommendedName>
</protein>
<gene>
    <name evidence="2" type="ORF">DE4585_01578</name>
</gene>
<evidence type="ECO:0000256" key="1">
    <source>
        <dbReference type="SAM" id="SignalP"/>
    </source>
</evidence>
<evidence type="ECO:0000313" key="3">
    <source>
        <dbReference type="Proteomes" id="UP000295117"/>
    </source>
</evidence>
<proteinExistence type="predicted"/>
<organism evidence="2 3">
    <name type="scientific">Mycobacteroides salmoniphilum</name>
    <dbReference type="NCBI Taxonomy" id="404941"/>
    <lineage>
        <taxon>Bacteria</taxon>
        <taxon>Bacillati</taxon>
        <taxon>Actinomycetota</taxon>
        <taxon>Actinomycetes</taxon>
        <taxon>Mycobacteriales</taxon>
        <taxon>Mycobacteriaceae</taxon>
        <taxon>Mycobacteroides</taxon>
    </lineage>
</organism>